<organism evidence="2 3">
    <name type="scientific">Leifsonia aquatica</name>
    <name type="common">Corynebacterium aquaticum</name>
    <dbReference type="NCBI Taxonomy" id="144185"/>
    <lineage>
        <taxon>Bacteria</taxon>
        <taxon>Bacillati</taxon>
        <taxon>Actinomycetota</taxon>
        <taxon>Actinomycetes</taxon>
        <taxon>Micrococcales</taxon>
        <taxon>Microbacteriaceae</taxon>
        <taxon>Leifsonia</taxon>
    </lineage>
</organism>
<feature type="domain" description="AB hydrolase-1" evidence="1">
    <location>
        <begin position="3"/>
        <end position="217"/>
    </location>
</feature>
<protein>
    <submittedName>
        <fullName evidence="2">Pimeloyl-ACP methyl ester carboxylesterase</fullName>
    </submittedName>
</protein>
<dbReference type="GO" id="GO:0003824">
    <property type="term" value="F:catalytic activity"/>
    <property type="evidence" value="ECO:0007669"/>
    <property type="project" value="UniProtKB-ARBA"/>
</dbReference>
<reference evidence="2 3" key="1">
    <citation type="submission" date="2020-08" db="EMBL/GenBank/DDBJ databases">
        <title>Sequencing the genomes of 1000 actinobacteria strains.</title>
        <authorList>
            <person name="Klenk H.-P."/>
        </authorList>
    </citation>
    <scope>NUCLEOTIDE SEQUENCE [LARGE SCALE GENOMIC DNA]</scope>
    <source>
        <strain evidence="2 3">DSM 20146</strain>
    </source>
</reference>
<comment type="caution">
    <text evidence="2">The sequence shown here is derived from an EMBL/GenBank/DDBJ whole genome shotgun (WGS) entry which is preliminary data.</text>
</comment>
<dbReference type="Gene3D" id="3.40.50.1820">
    <property type="entry name" value="alpha/beta hydrolase"/>
    <property type="match status" value="1"/>
</dbReference>
<dbReference type="EMBL" id="JACHVP010000001">
    <property type="protein sequence ID" value="MBB2965643.1"/>
    <property type="molecule type" value="Genomic_DNA"/>
</dbReference>
<evidence type="ECO:0000259" key="1">
    <source>
        <dbReference type="Pfam" id="PF12697"/>
    </source>
</evidence>
<dbReference type="PANTHER" id="PTHR37017">
    <property type="entry name" value="AB HYDROLASE-1 DOMAIN-CONTAINING PROTEIN-RELATED"/>
    <property type="match status" value="1"/>
</dbReference>
<accession>A0A7W4UTT9</accession>
<gene>
    <name evidence="2" type="ORF">FHX33_000375</name>
</gene>
<dbReference type="RefSeq" id="WP_183428093.1">
    <property type="nucleotide sequence ID" value="NZ_JACHVP010000001.1"/>
</dbReference>
<evidence type="ECO:0000313" key="3">
    <source>
        <dbReference type="Proteomes" id="UP000538196"/>
    </source>
</evidence>
<dbReference type="PANTHER" id="PTHR37017:SF11">
    <property type="entry name" value="ESTERASE_LIPASE_THIOESTERASE DOMAIN-CONTAINING PROTEIN"/>
    <property type="match status" value="1"/>
</dbReference>
<dbReference type="InterPro" id="IPR000073">
    <property type="entry name" value="AB_hydrolase_1"/>
</dbReference>
<proteinExistence type="predicted"/>
<dbReference type="InterPro" id="IPR052897">
    <property type="entry name" value="Sec-Metab_Biosynth_Hydrolase"/>
</dbReference>
<dbReference type="Proteomes" id="UP000538196">
    <property type="component" value="Unassembled WGS sequence"/>
</dbReference>
<sequence length="222" mass="23405">MRVVLVPGGGGAGYAWSATVDELRRRGVDAVAPDLPVGPGTGLAEYIDAVAEAAGDASDMVLGALSLGGFTAAPAAMRLPVSRLVFVNAMIPLPRERAADWGDATGHTAAVRAAELAAGRDPDAAFDPVAAFLLDLTPEQRRALDAAERDEDERVFDEPCPFDAWPPVPVRAVAGRDDRFLPVAFQRTVARDRLDVELTAIPGGHLAPLSHPVETADEILRE</sequence>
<keyword evidence="3" id="KW-1185">Reference proteome</keyword>
<evidence type="ECO:0000313" key="2">
    <source>
        <dbReference type="EMBL" id="MBB2965643.1"/>
    </source>
</evidence>
<name>A0A7W4UTT9_LEIAQ</name>
<dbReference type="SUPFAM" id="SSF53474">
    <property type="entry name" value="alpha/beta-Hydrolases"/>
    <property type="match status" value="1"/>
</dbReference>
<dbReference type="Pfam" id="PF12697">
    <property type="entry name" value="Abhydrolase_6"/>
    <property type="match status" value="1"/>
</dbReference>
<dbReference type="InterPro" id="IPR029058">
    <property type="entry name" value="AB_hydrolase_fold"/>
</dbReference>
<dbReference type="AlphaFoldDB" id="A0A7W4UTT9"/>